<accession>A0A397T9V7</accession>
<name>A0A397T9V7_9GLOM</name>
<evidence type="ECO:0000256" key="1">
    <source>
        <dbReference type="SAM" id="MobiDB-lite"/>
    </source>
</evidence>
<comment type="caution">
    <text evidence="2">The sequence shown here is derived from an EMBL/GenBank/DDBJ whole genome shotgun (WGS) entry which is preliminary data.</text>
</comment>
<dbReference type="Proteomes" id="UP000265703">
    <property type="component" value="Unassembled WGS sequence"/>
</dbReference>
<dbReference type="OrthoDB" id="2432732at2759"/>
<reference evidence="2 3" key="1">
    <citation type="submission" date="2018-06" db="EMBL/GenBank/DDBJ databases">
        <title>Comparative genomics reveals the genomic features of Rhizophagus irregularis, R. cerebriforme, R. diaphanum and Gigaspora rosea, and their symbiotic lifestyle signature.</title>
        <authorList>
            <person name="Morin E."/>
            <person name="San Clemente H."/>
            <person name="Chen E.C.H."/>
            <person name="De La Providencia I."/>
            <person name="Hainaut M."/>
            <person name="Kuo A."/>
            <person name="Kohler A."/>
            <person name="Murat C."/>
            <person name="Tang N."/>
            <person name="Roy S."/>
            <person name="Loubradou J."/>
            <person name="Henrissat B."/>
            <person name="Grigoriev I.V."/>
            <person name="Corradi N."/>
            <person name="Roux C."/>
            <person name="Martin F.M."/>
        </authorList>
    </citation>
    <scope>NUCLEOTIDE SEQUENCE [LARGE SCALE GENOMIC DNA]</scope>
    <source>
        <strain evidence="2 3">DAOM 227022</strain>
    </source>
</reference>
<organism evidence="2 3">
    <name type="scientific">Glomus cerebriforme</name>
    <dbReference type="NCBI Taxonomy" id="658196"/>
    <lineage>
        <taxon>Eukaryota</taxon>
        <taxon>Fungi</taxon>
        <taxon>Fungi incertae sedis</taxon>
        <taxon>Mucoromycota</taxon>
        <taxon>Glomeromycotina</taxon>
        <taxon>Glomeromycetes</taxon>
        <taxon>Glomerales</taxon>
        <taxon>Glomeraceae</taxon>
        <taxon>Glomus</taxon>
    </lineage>
</organism>
<evidence type="ECO:0000313" key="3">
    <source>
        <dbReference type="Proteomes" id="UP000265703"/>
    </source>
</evidence>
<sequence>MTKQDFRDINMKAGPALRLADFTKECKEKKKHDTTVTYKLEDDEEELVQCIKEIKCRLGNMGTILADSNEAIRCEYILAILYASFYIIKKITKKELTLAPRLKVVVCLEREFRRREGVVQECEAGLKNWVTDRSKPNQSEMNRPNEKATGSRVF</sequence>
<proteinExistence type="predicted"/>
<gene>
    <name evidence="2" type="ORF">C1645_818512</name>
</gene>
<protein>
    <submittedName>
        <fullName evidence="2">Uncharacterized protein</fullName>
    </submittedName>
</protein>
<dbReference type="AlphaFoldDB" id="A0A397T9V7"/>
<feature type="region of interest" description="Disordered" evidence="1">
    <location>
        <begin position="133"/>
        <end position="154"/>
    </location>
</feature>
<dbReference type="EMBL" id="QKYT01000089">
    <property type="protein sequence ID" value="RIA94129.1"/>
    <property type="molecule type" value="Genomic_DNA"/>
</dbReference>
<evidence type="ECO:0000313" key="2">
    <source>
        <dbReference type="EMBL" id="RIA94129.1"/>
    </source>
</evidence>
<keyword evidence="3" id="KW-1185">Reference proteome</keyword>